<organism evidence="7 8">
    <name type="scientific">Pyrocoelia pectoralis</name>
    <dbReference type="NCBI Taxonomy" id="417401"/>
    <lineage>
        <taxon>Eukaryota</taxon>
        <taxon>Metazoa</taxon>
        <taxon>Ecdysozoa</taxon>
        <taxon>Arthropoda</taxon>
        <taxon>Hexapoda</taxon>
        <taxon>Insecta</taxon>
        <taxon>Pterygota</taxon>
        <taxon>Neoptera</taxon>
        <taxon>Endopterygota</taxon>
        <taxon>Coleoptera</taxon>
        <taxon>Polyphaga</taxon>
        <taxon>Elateriformia</taxon>
        <taxon>Elateroidea</taxon>
        <taxon>Lampyridae</taxon>
        <taxon>Lampyrinae</taxon>
        <taxon>Pyrocoelia</taxon>
    </lineage>
</organism>
<name>A0AAN7VEW6_9COLE</name>
<dbReference type="Proteomes" id="UP001329430">
    <property type="component" value="Chromosome 3"/>
</dbReference>
<keyword evidence="2 5" id="KW-0812">Transmembrane</keyword>
<dbReference type="PANTHER" id="PTHR24064">
    <property type="entry name" value="SOLUTE CARRIER FAMILY 22 MEMBER"/>
    <property type="match status" value="1"/>
</dbReference>
<reference evidence="7 8" key="1">
    <citation type="journal article" date="2024" name="Insects">
        <title>An Improved Chromosome-Level Genome Assembly of the Firefly Pyrocoelia pectoralis.</title>
        <authorList>
            <person name="Fu X."/>
            <person name="Meyer-Rochow V.B."/>
            <person name="Ballantyne L."/>
            <person name="Zhu X."/>
        </authorList>
    </citation>
    <scope>NUCLEOTIDE SEQUENCE [LARGE SCALE GENOMIC DNA]</scope>
    <source>
        <strain evidence="7">XCY_ONT2</strain>
    </source>
</reference>
<feature type="transmembrane region" description="Helical" evidence="5">
    <location>
        <begin position="342"/>
        <end position="363"/>
    </location>
</feature>
<dbReference type="GO" id="GO:0016020">
    <property type="term" value="C:membrane"/>
    <property type="evidence" value="ECO:0007669"/>
    <property type="project" value="UniProtKB-SubCell"/>
</dbReference>
<dbReference type="GO" id="GO:0022857">
    <property type="term" value="F:transmembrane transporter activity"/>
    <property type="evidence" value="ECO:0007669"/>
    <property type="project" value="InterPro"/>
</dbReference>
<proteinExistence type="predicted"/>
<dbReference type="AlphaFoldDB" id="A0AAN7VEW6"/>
<feature type="transmembrane region" description="Helical" evidence="5">
    <location>
        <begin position="403"/>
        <end position="422"/>
    </location>
</feature>
<feature type="domain" description="Major facilitator superfamily (MFS) profile" evidence="6">
    <location>
        <begin position="96"/>
        <end position="516"/>
    </location>
</feature>
<evidence type="ECO:0000256" key="3">
    <source>
        <dbReference type="ARBA" id="ARBA00022989"/>
    </source>
</evidence>
<evidence type="ECO:0000313" key="7">
    <source>
        <dbReference type="EMBL" id="KAK5646497.1"/>
    </source>
</evidence>
<gene>
    <name evidence="7" type="ORF">RI129_004961</name>
</gene>
<feature type="transmembrane region" description="Helical" evidence="5">
    <location>
        <begin position="428"/>
        <end position="450"/>
    </location>
</feature>
<evidence type="ECO:0000256" key="1">
    <source>
        <dbReference type="ARBA" id="ARBA00004141"/>
    </source>
</evidence>
<protein>
    <recommendedName>
        <fullName evidence="6">Major facilitator superfamily (MFS) profile domain-containing protein</fullName>
    </recommendedName>
</protein>
<feature type="transmembrane region" description="Helical" evidence="5">
    <location>
        <begin position="21"/>
        <end position="41"/>
    </location>
</feature>
<keyword evidence="4 5" id="KW-0472">Membrane</keyword>
<dbReference type="Pfam" id="PF00083">
    <property type="entry name" value="Sugar_tr"/>
    <property type="match status" value="1"/>
</dbReference>
<dbReference type="PROSITE" id="PS50850">
    <property type="entry name" value="MFS"/>
    <property type="match status" value="1"/>
</dbReference>
<keyword evidence="3 5" id="KW-1133">Transmembrane helix</keyword>
<feature type="transmembrane region" description="Helical" evidence="5">
    <location>
        <begin position="375"/>
        <end position="396"/>
    </location>
</feature>
<feature type="transmembrane region" description="Helical" evidence="5">
    <location>
        <begin position="140"/>
        <end position="164"/>
    </location>
</feature>
<evidence type="ECO:0000259" key="6">
    <source>
        <dbReference type="PROSITE" id="PS50850"/>
    </source>
</evidence>
<feature type="transmembrane region" description="Helical" evidence="5">
    <location>
        <begin position="195"/>
        <end position="217"/>
    </location>
</feature>
<feature type="transmembrane region" description="Helical" evidence="5">
    <location>
        <begin position="462"/>
        <end position="482"/>
    </location>
</feature>
<evidence type="ECO:0000256" key="5">
    <source>
        <dbReference type="SAM" id="Phobius"/>
    </source>
</evidence>
<feature type="transmembrane region" description="Helical" evidence="5">
    <location>
        <begin position="171"/>
        <end position="189"/>
    </location>
</feature>
<feature type="transmembrane region" description="Helical" evidence="5">
    <location>
        <begin position="229"/>
        <end position="250"/>
    </location>
</feature>
<dbReference type="InterPro" id="IPR020846">
    <property type="entry name" value="MFS_dom"/>
</dbReference>
<feature type="transmembrane region" description="Helical" evidence="5">
    <location>
        <begin position="256"/>
        <end position="276"/>
    </location>
</feature>
<dbReference type="CDD" id="cd17317">
    <property type="entry name" value="MFS_SLC22"/>
    <property type="match status" value="1"/>
</dbReference>
<comment type="subcellular location">
    <subcellularLocation>
        <location evidence="1">Membrane</location>
        <topology evidence="1">Multi-pass membrane protein</topology>
    </subcellularLocation>
</comment>
<evidence type="ECO:0000256" key="4">
    <source>
        <dbReference type="ARBA" id="ARBA00023136"/>
    </source>
</evidence>
<feature type="transmembrane region" description="Helical" evidence="5">
    <location>
        <begin position="488"/>
        <end position="511"/>
    </location>
</feature>
<dbReference type="InterPro" id="IPR036259">
    <property type="entry name" value="MFS_trans_sf"/>
</dbReference>
<comment type="caution">
    <text evidence="7">The sequence shown here is derived from an EMBL/GenBank/DDBJ whole genome shotgun (WGS) entry which is preliminary data.</text>
</comment>
<dbReference type="EMBL" id="JAVRBK010000003">
    <property type="protein sequence ID" value="KAK5646497.1"/>
    <property type="molecule type" value="Genomic_DNA"/>
</dbReference>
<sequence length="529" mass="59027">MTKLDFDDMLVELGELGRYQIIMYTLLCIPVIFSAANNLSYAFTAGIPNYRCVIPECDNLSDPVYNTHWLEWAIPSNGKSPTEYQPEYCERYVRNITTSIHQECFPNTFTNQTERCHEWVFDNERTIVNDWNITCLENQWMLSFIGTSHFAGIMVGTVISGALADRYGRKLIFLLFIVMMSITGIVQIFSNGYIMFVIIIFIKAFGAAGVFPLAFILGVEMVGRNKREVTGIILNYFFAVGEALVGLIAWMTKDWVQLQLIISAPALIFVGYYWIIQESVRWLLAKRRNVEAKAIVHCVAKYNNVVLSDELKESFDNINVETEAEEVQILPVIISMSKSRKLVIRFIIVFFIWAVDAFVFYGLSLTATSIGGDKYLNYVLVCLVEIPGYSIAWVGISKFGRKWTLAGSLLISGITCCLTILVPADMHWATILLFLIGKLGVTSAFGISFIHTSEMLPTIIRSGGVGLSSTIARVGAMVAPFVPLLGKYVPFLPMLLLGGFAIAAGLLSLMLPETNGIKLPETVSDAQQL</sequence>
<evidence type="ECO:0000256" key="2">
    <source>
        <dbReference type="ARBA" id="ARBA00022692"/>
    </source>
</evidence>
<accession>A0AAN7VEW6</accession>
<dbReference type="Gene3D" id="1.20.1250.20">
    <property type="entry name" value="MFS general substrate transporter like domains"/>
    <property type="match status" value="1"/>
</dbReference>
<keyword evidence="8" id="KW-1185">Reference proteome</keyword>
<dbReference type="SUPFAM" id="SSF103473">
    <property type="entry name" value="MFS general substrate transporter"/>
    <property type="match status" value="1"/>
</dbReference>
<dbReference type="InterPro" id="IPR005828">
    <property type="entry name" value="MFS_sugar_transport-like"/>
</dbReference>
<evidence type="ECO:0000313" key="8">
    <source>
        <dbReference type="Proteomes" id="UP001329430"/>
    </source>
</evidence>